<feature type="non-terminal residue" evidence="2">
    <location>
        <position position="1"/>
    </location>
</feature>
<dbReference type="InterPro" id="IPR001650">
    <property type="entry name" value="Helicase_C-like"/>
</dbReference>
<sequence>EKCGDIIITVTREEANISPFIVKYYGIDLTGKEMAEYRRLTYAIGKMYRNEEPDIKEVNENSLIFARRGIVYTAKNRIERALLIIAREFVEGKKILIITRRKEQADELSKRIHLFADNVVYHSDSGNKKERKKQLDRYRNGEVRILVSVGMVKEGFDDVDTNCGIVVASPLTESFHIQTMGRIIRYKKDKIATIHILLANDTTDMKILNHIDNYDFEFDNIRLPKIVEHKKEYYEGKKYSFCEKRLWVTGTVPRVSYEYHPILEELRKHKRSGGSFVVAED</sequence>
<dbReference type="AlphaFoldDB" id="X1HE36"/>
<dbReference type="PROSITE" id="PS51194">
    <property type="entry name" value="HELICASE_CTER"/>
    <property type="match status" value="1"/>
</dbReference>
<accession>X1HE36</accession>
<dbReference type="InterPro" id="IPR027417">
    <property type="entry name" value="P-loop_NTPase"/>
</dbReference>
<gene>
    <name evidence="2" type="ORF">S03H2_35956</name>
</gene>
<dbReference type="Pfam" id="PF00271">
    <property type="entry name" value="Helicase_C"/>
    <property type="match status" value="1"/>
</dbReference>
<name>X1HE36_9ZZZZ</name>
<comment type="caution">
    <text evidence="2">The sequence shown here is derived from an EMBL/GenBank/DDBJ whole genome shotgun (WGS) entry which is preliminary data.</text>
</comment>
<organism evidence="2">
    <name type="scientific">marine sediment metagenome</name>
    <dbReference type="NCBI Taxonomy" id="412755"/>
    <lineage>
        <taxon>unclassified sequences</taxon>
        <taxon>metagenomes</taxon>
        <taxon>ecological metagenomes</taxon>
    </lineage>
</organism>
<feature type="non-terminal residue" evidence="2">
    <location>
        <position position="281"/>
    </location>
</feature>
<protein>
    <recommendedName>
        <fullName evidence="1">Helicase C-terminal domain-containing protein</fullName>
    </recommendedName>
</protein>
<reference evidence="2" key="1">
    <citation type="journal article" date="2014" name="Front. Microbiol.">
        <title>High frequency of phylogenetically diverse reductive dehalogenase-homologous genes in deep subseafloor sedimentary metagenomes.</title>
        <authorList>
            <person name="Kawai M."/>
            <person name="Futagami T."/>
            <person name="Toyoda A."/>
            <person name="Takaki Y."/>
            <person name="Nishi S."/>
            <person name="Hori S."/>
            <person name="Arai W."/>
            <person name="Tsubouchi T."/>
            <person name="Morono Y."/>
            <person name="Uchiyama I."/>
            <person name="Ito T."/>
            <person name="Fujiyama A."/>
            <person name="Inagaki F."/>
            <person name="Takami H."/>
        </authorList>
    </citation>
    <scope>NUCLEOTIDE SEQUENCE</scope>
    <source>
        <strain evidence="2">Expedition CK06-06</strain>
    </source>
</reference>
<evidence type="ECO:0000313" key="2">
    <source>
        <dbReference type="EMBL" id="GAH52099.1"/>
    </source>
</evidence>
<dbReference type="SMART" id="SM00490">
    <property type="entry name" value="HELICc"/>
    <property type="match status" value="1"/>
</dbReference>
<evidence type="ECO:0000259" key="1">
    <source>
        <dbReference type="PROSITE" id="PS51194"/>
    </source>
</evidence>
<dbReference type="SUPFAM" id="SSF52540">
    <property type="entry name" value="P-loop containing nucleoside triphosphate hydrolases"/>
    <property type="match status" value="1"/>
</dbReference>
<dbReference type="Gene3D" id="3.40.50.300">
    <property type="entry name" value="P-loop containing nucleotide triphosphate hydrolases"/>
    <property type="match status" value="1"/>
</dbReference>
<feature type="domain" description="Helicase C-terminal" evidence="1">
    <location>
        <begin position="77"/>
        <end position="234"/>
    </location>
</feature>
<proteinExistence type="predicted"/>
<dbReference type="EMBL" id="BARU01022030">
    <property type="protein sequence ID" value="GAH52099.1"/>
    <property type="molecule type" value="Genomic_DNA"/>
</dbReference>